<reference evidence="3" key="1">
    <citation type="submission" date="2022-10" db="EMBL/GenBank/DDBJ databases">
        <title>The complete genomes of actinobacterial strains from the NBC collection.</title>
        <authorList>
            <person name="Joergensen T.S."/>
            <person name="Alvarez Arevalo M."/>
            <person name="Sterndorff E.B."/>
            <person name="Faurdal D."/>
            <person name="Vuksanovic O."/>
            <person name="Mourched A.-S."/>
            <person name="Charusanti P."/>
            <person name="Shaw S."/>
            <person name="Blin K."/>
            <person name="Weber T."/>
        </authorList>
    </citation>
    <scope>NUCLEOTIDE SEQUENCE</scope>
    <source>
        <strain evidence="3">NBC_01482</strain>
    </source>
</reference>
<dbReference type="Pfam" id="PF22691">
    <property type="entry name" value="Thiolase_C_1"/>
    <property type="match status" value="1"/>
</dbReference>
<dbReference type="PIRSF" id="PIRSF000429">
    <property type="entry name" value="Ac-CoA_Ac_transf"/>
    <property type="match status" value="1"/>
</dbReference>
<dbReference type="InterPro" id="IPR016039">
    <property type="entry name" value="Thiolase-like"/>
</dbReference>
<dbReference type="InterPro" id="IPR020616">
    <property type="entry name" value="Thiolase_N"/>
</dbReference>
<accession>A0ABZ1YQY8</accession>
<dbReference type="Gene3D" id="3.40.47.10">
    <property type="match status" value="1"/>
</dbReference>
<protein>
    <submittedName>
        <fullName evidence="3">Thiolase family protein</fullName>
    </submittedName>
</protein>
<dbReference type="SUPFAM" id="SSF53901">
    <property type="entry name" value="Thiolase-like"/>
    <property type="match status" value="2"/>
</dbReference>
<evidence type="ECO:0000259" key="1">
    <source>
        <dbReference type="Pfam" id="PF00108"/>
    </source>
</evidence>
<evidence type="ECO:0000313" key="3">
    <source>
        <dbReference type="EMBL" id="WUV45657.1"/>
    </source>
</evidence>
<sequence length="383" mass="40115">MSTAEVAIAGVGLHPFGRYGQMQALEMGAAAARSALADAGLDWSRVDTAFVGSYEVANPDAIVGWLGLTGIPVRGVFNGCATGGTSLQLAAAAIRHGEADIAMAIGMDKHPRGAFAADPSVAGLPDWYGRTGLFLTTHFFGTKINRYMHDHGISARSLAGIAAKNLRNGALTPHAWRRKALSAREILDAEVVNHPLTRFMYCNPCEGAAAVVLCRADLAREFISAPVYVRASELRSRRYGAFELQNPSLPLDAVPSPTVDASQAAYAAAGIGPADVDVAQLQDTDAGSELIHLAENGFCADGEQEQWIAEGATEIGGRLPVNTDGGLIANGEPIGASGLRQIYEVVLQLQGRAGDRQIGGTPRVGYTHLYGAPGASVVTILSR</sequence>
<keyword evidence="4" id="KW-1185">Reference proteome</keyword>
<dbReference type="InterPro" id="IPR055140">
    <property type="entry name" value="Thiolase_C_2"/>
</dbReference>
<evidence type="ECO:0000259" key="2">
    <source>
        <dbReference type="Pfam" id="PF22691"/>
    </source>
</evidence>
<evidence type="ECO:0000313" key="4">
    <source>
        <dbReference type="Proteomes" id="UP001432062"/>
    </source>
</evidence>
<dbReference type="InterPro" id="IPR002155">
    <property type="entry name" value="Thiolase"/>
</dbReference>
<gene>
    <name evidence="3" type="ORF">OG563_42305</name>
</gene>
<feature type="domain" description="Thiolase N-terminal" evidence="1">
    <location>
        <begin position="8"/>
        <end position="172"/>
    </location>
</feature>
<feature type="domain" description="Thiolase C-terminal" evidence="2">
    <location>
        <begin position="255"/>
        <end position="381"/>
    </location>
</feature>
<organism evidence="3 4">
    <name type="scientific">Nocardia vinacea</name>
    <dbReference type="NCBI Taxonomy" id="96468"/>
    <lineage>
        <taxon>Bacteria</taxon>
        <taxon>Bacillati</taxon>
        <taxon>Actinomycetota</taxon>
        <taxon>Actinomycetes</taxon>
        <taxon>Mycobacteriales</taxon>
        <taxon>Nocardiaceae</taxon>
        <taxon>Nocardia</taxon>
    </lineage>
</organism>
<dbReference type="PANTHER" id="PTHR42870">
    <property type="entry name" value="ACETYL-COA C-ACETYLTRANSFERASE"/>
    <property type="match status" value="1"/>
</dbReference>
<dbReference type="RefSeq" id="WP_329409095.1">
    <property type="nucleotide sequence ID" value="NZ_CP109441.1"/>
</dbReference>
<dbReference type="EMBL" id="CP109441">
    <property type="protein sequence ID" value="WUV45657.1"/>
    <property type="molecule type" value="Genomic_DNA"/>
</dbReference>
<dbReference type="CDD" id="cd00829">
    <property type="entry name" value="SCP-x_thiolase"/>
    <property type="match status" value="1"/>
</dbReference>
<dbReference type="PANTHER" id="PTHR42870:SF1">
    <property type="entry name" value="NON-SPECIFIC LIPID-TRANSFER PROTEIN-LIKE 2"/>
    <property type="match status" value="1"/>
</dbReference>
<dbReference type="Proteomes" id="UP001432062">
    <property type="component" value="Chromosome"/>
</dbReference>
<proteinExistence type="predicted"/>
<dbReference type="Pfam" id="PF00108">
    <property type="entry name" value="Thiolase_N"/>
    <property type="match status" value="1"/>
</dbReference>
<name>A0ABZ1YQY8_9NOCA</name>